<feature type="transmembrane region" description="Helical" evidence="1">
    <location>
        <begin position="38"/>
        <end position="57"/>
    </location>
</feature>
<keyword evidence="1" id="KW-0472">Membrane</keyword>
<keyword evidence="1" id="KW-1133">Transmembrane helix</keyword>
<dbReference type="KEGG" id="uam:UABAM_03139"/>
<feature type="transmembrane region" description="Helical" evidence="1">
    <location>
        <begin position="90"/>
        <end position="107"/>
    </location>
</feature>
<dbReference type="EMBL" id="AP019860">
    <property type="protein sequence ID" value="BBM84778.1"/>
    <property type="molecule type" value="Genomic_DNA"/>
</dbReference>
<protein>
    <submittedName>
        <fullName evidence="2">Uncharacterized protein</fullName>
    </submittedName>
</protein>
<dbReference type="Proteomes" id="UP000326354">
    <property type="component" value="Chromosome"/>
</dbReference>
<evidence type="ECO:0000313" key="2">
    <source>
        <dbReference type="EMBL" id="BBM84778.1"/>
    </source>
</evidence>
<sequence>MKTKLIQDLSPTEKEKLLQIQNNPEQVICHDFFGDGDYHFIALGVMFILSVCAVIAFANNVNIMYSSGLFVASAIVMGLWLVVRLEKEPFLEVGIMIAGGLVVIMLAGTENAYVSLAVSLFFAWSVIQSIYMTYSVRCREIKTARFIVPLYVVWIHDTQIDYYEFWSGKQSLVSTTNRESSTSSAAVDHVFTFEDGSEIVYSVPKNGELDSLLKDVSLQVKDYKSMENIYGNLETYRIFA</sequence>
<reference evidence="2 3" key="1">
    <citation type="submission" date="2019-08" db="EMBL/GenBank/DDBJ databases">
        <title>Complete genome sequence of Candidatus Uab amorphum.</title>
        <authorList>
            <person name="Shiratori T."/>
            <person name="Suzuki S."/>
            <person name="Kakizawa Y."/>
            <person name="Ishida K."/>
        </authorList>
    </citation>
    <scope>NUCLEOTIDE SEQUENCE [LARGE SCALE GENOMIC DNA]</scope>
    <source>
        <strain evidence="2 3">SRT547</strain>
    </source>
</reference>
<name>A0A5S9IMS7_UABAM</name>
<keyword evidence="1" id="KW-0812">Transmembrane</keyword>
<dbReference type="RefSeq" id="WP_151968911.1">
    <property type="nucleotide sequence ID" value="NZ_AP019860.1"/>
</dbReference>
<keyword evidence="3" id="KW-1185">Reference proteome</keyword>
<proteinExistence type="predicted"/>
<gene>
    <name evidence="2" type="ORF">UABAM_03139</name>
</gene>
<dbReference type="AlphaFoldDB" id="A0A5S9IMS7"/>
<evidence type="ECO:0000313" key="3">
    <source>
        <dbReference type="Proteomes" id="UP000326354"/>
    </source>
</evidence>
<accession>A0A5S9IMS7</accession>
<feature type="transmembrane region" description="Helical" evidence="1">
    <location>
        <begin position="113"/>
        <end position="134"/>
    </location>
</feature>
<evidence type="ECO:0000256" key="1">
    <source>
        <dbReference type="SAM" id="Phobius"/>
    </source>
</evidence>
<organism evidence="2 3">
    <name type="scientific">Uabimicrobium amorphum</name>
    <dbReference type="NCBI Taxonomy" id="2596890"/>
    <lineage>
        <taxon>Bacteria</taxon>
        <taxon>Pseudomonadati</taxon>
        <taxon>Planctomycetota</taxon>
        <taxon>Candidatus Uabimicrobiia</taxon>
        <taxon>Candidatus Uabimicrobiales</taxon>
        <taxon>Candidatus Uabimicrobiaceae</taxon>
        <taxon>Candidatus Uabimicrobium</taxon>
    </lineage>
</organism>
<feature type="transmembrane region" description="Helical" evidence="1">
    <location>
        <begin position="63"/>
        <end position="83"/>
    </location>
</feature>